<dbReference type="GO" id="GO:0015031">
    <property type="term" value="P:protein transport"/>
    <property type="evidence" value="ECO:0007669"/>
    <property type="project" value="UniProtKB-KW"/>
</dbReference>
<dbReference type="InterPro" id="IPR003400">
    <property type="entry name" value="ExbD"/>
</dbReference>
<dbReference type="PANTHER" id="PTHR30558">
    <property type="entry name" value="EXBD MEMBRANE COMPONENT OF PMF-DRIVEN MACROMOLECULE IMPORT SYSTEM"/>
    <property type="match status" value="1"/>
</dbReference>
<dbReference type="STRING" id="1660074.CVIC8964_0317"/>
<dbReference type="PANTHER" id="PTHR30558:SF12">
    <property type="entry name" value="BIOPOLYMER TRANSPORT PROTEIN EXBD"/>
    <property type="match status" value="1"/>
</dbReference>
<evidence type="ECO:0000256" key="13">
    <source>
        <dbReference type="RuleBase" id="RU003879"/>
    </source>
</evidence>
<dbReference type="GO" id="GO:0022857">
    <property type="term" value="F:transmembrane transporter activity"/>
    <property type="evidence" value="ECO:0007669"/>
    <property type="project" value="InterPro"/>
</dbReference>
<reference evidence="15 16" key="1">
    <citation type="journal article" date="2017" name="Genome Biol. Evol.">
        <title>Comparative Genomic Analysis Identifies a Campylobacter Clade Deficient in Selenium Metabolism.</title>
        <authorList>
            <person name="Miller W.G."/>
            <person name="Yee E."/>
            <person name="Lopes B.S."/>
            <person name="Chapman M.H."/>
            <person name="Huynh S."/>
            <person name="Bono J.L."/>
            <person name="Parker C.T."/>
            <person name="Strachan N.J.C."/>
            <person name="Forbes K.J."/>
        </authorList>
    </citation>
    <scope>NUCLEOTIDE SEQUENCE [LARGE SCALE GENOMIC DNA]</scope>
    <source>
        <strain evidence="15 16">RM8964</strain>
    </source>
</reference>
<evidence type="ECO:0000313" key="16">
    <source>
        <dbReference type="Proteomes" id="UP000194265"/>
    </source>
</evidence>
<evidence type="ECO:0000256" key="5">
    <source>
        <dbReference type="ARBA" id="ARBA00022090"/>
    </source>
</evidence>
<comment type="subcellular location">
    <subcellularLocation>
        <location evidence="2">Cell inner membrane</location>
        <topology evidence="2">Single-pass type II membrane protein</topology>
    </subcellularLocation>
    <subcellularLocation>
        <location evidence="13">Cell membrane</location>
        <topology evidence="13">Single-pass type II membrane protein</topology>
    </subcellularLocation>
</comment>
<evidence type="ECO:0000256" key="6">
    <source>
        <dbReference type="ARBA" id="ARBA00022448"/>
    </source>
</evidence>
<feature type="transmembrane region" description="Helical" evidence="14">
    <location>
        <begin position="12"/>
        <end position="34"/>
    </location>
</feature>
<evidence type="ECO:0000256" key="8">
    <source>
        <dbReference type="ARBA" id="ARBA00022519"/>
    </source>
</evidence>
<dbReference type="AlphaFoldDB" id="A0A1X9SZN8"/>
<comment type="subunit">
    <text evidence="4">The accessory proteins ExbB and ExbD seem to form a complex with TonB.</text>
</comment>
<dbReference type="InterPro" id="IPR014171">
    <property type="entry name" value="TonB_ExbD_2"/>
</dbReference>
<dbReference type="Proteomes" id="UP000194265">
    <property type="component" value="Chromosome"/>
</dbReference>
<dbReference type="GO" id="GO:0005886">
    <property type="term" value="C:plasma membrane"/>
    <property type="evidence" value="ECO:0007669"/>
    <property type="project" value="UniProtKB-SubCell"/>
</dbReference>
<keyword evidence="10 13" id="KW-0653">Protein transport</keyword>
<evidence type="ECO:0000256" key="12">
    <source>
        <dbReference type="ARBA" id="ARBA00023136"/>
    </source>
</evidence>
<comment type="function">
    <text evidence="1">Involved in the TonB-dependent energy-dependent transport of various receptor-bound substrates.</text>
</comment>
<keyword evidence="9 13" id="KW-0812">Transmembrane</keyword>
<evidence type="ECO:0000256" key="14">
    <source>
        <dbReference type="SAM" id="Phobius"/>
    </source>
</evidence>
<evidence type="ECO:0000256" key="11">
    <source>
        <dbReference type="ARBA" id="ARBA00022989"/>
    </source>
</evidence>
<evidence type="ECO:0000256" key="7">
    <source>
        <dbReference type="ARBA" id="ARBA00022475"/>
    </source>
</evidence>
<sequence length="127" mass="14080">MIKLPKNEGLNIIPFIDIMLVVLAMVLSISTFIASGQIKVDLPSASSAQPLESKEKLTIIIDQDDNFYLNDTIIAIDELNAKIATTSKETVVELKSDKGAKFDSFVKIIDILKTNNHENFSIITEKK</sequence>
<comment type="similarity">
    <text evidence="3 13">Belongs to the ExbD/TolR family.</text>
</comment>
<evidence type="ECO:0000313" key="15">
    <source>
        <dbReference type="EMBL" id="ARR01752.1"/>
    </source>
</evidence>
<organism evidence="15 16">
    <name type="scientific">Campylobacter vicugnae</name>
    <dbReference type="NCBI Taxonomy" id="1660076"/>
    <lineage>
        <taxon>Bacteria</taxon>
        <taxon>Pseudomonadati</taxon>
        <taxon>Campylobacterota</taxon>
        <taxon>Epsilonproteobacteria</taxon>
        <taxon>Campylobacterales</taxon>
        <taxon>Campylobacteraceae</taxon>
        <taxon>Campylobacter</taxon>
    </lineage>
</organism>
<name>A0A1X9SZN8_9BACT</name>
<evidence type="ECO:0000256" key="9">
    <source>
        <dbReference type="ARBA" id="ARBA00022692"/>
    </source>
</evidence>
<keyword evidence="6 13" id="KW-0813">Transport</keyword>
<dbReference type="RefSeq" id="WP_086276158.1">
    <property type="nucleotide sequence ID" value="NZ_CP018791.1"/>
</dbReference>
<evidence type="ECO:0000256" key="10">
    <source>
        <dbReference type="ARBA" id="ARBA00022927"/>
    </source>
</evidence>
<dbReference type="Gene3D" id="3.30.420.270">
    <property type="match status" value="1"/>
</dbReference>
<keyword evidence="8" id="KW-0997">Cell inner membrane</keyword>
<dbReference type="NCBIfam" id="TIGR02804">
    <property type="entry name" value="ExbD_2"/>
    <property type="match status" value="1"/>
</dbReference>
<dbReference type="OrthoDB" id="9798629at2"/>
<gene>
    <name evidence="15" type="primary">exbD</name>
    <name evidence="15" type="ORF">CVIC8964_0317</name>
</gene>
<keyword evidence="11 14" id="KW-1133">Transmembrane helix</keyword>
<evidence type="ECO:0000256" key="1">
    <source>
        <dbReference type="ARBA" id="ARBA00003540"/>
    </source>
</evidence>
<dbReference type="EMBL" id="CP018791">
    <property type="protein sequence ID" value="ARR01752.1"/>
    <property type="molecule type" value="Genomic_DNA"/>
</dbReference>
<keyword evidence="7" id="KW-1003">Cell membrane</keyword>
<evidence type="ECO:0000256" key="3">
    <source>
        <dbReference type="ARBA" id="ARBA00005811"/>
    </source>
</evidence>
<proteinExistence type="inferred from homology"/>
<dbReference type="Pfam" id="PF02472">
    <property type="entry name" value="ExbD"/>
    <property type="match status" value="1"/>
</dbReference>
<evidence type="ECO:0000256" key="4">
    <source>
        <dbReference type="ARBA" id="ARBA00011471"/>
    </source>
</evidence>
<protein>
    <recommendedName>
        <fullName evidence="5">Biopolymer transport protein ExbD</fullName>
    </recommendedName>
</protein>
<accession>A0A1X9SZN8</accession>
<keyword evidence="12 14" id="KW-0472">Membrane</keyword>
<evidence type="ECO:0000256" key="2">
    <source>
        <dbReference type="ARBA" id="ARBA00004249"/>
    </source>
</evidence>